<evidence type="ECO:0008006" key="3">
    <source>
        <dbReference type="Google" id="ProtNLM"/>
    </source>
</evidence>
<dbReference type="OrthoDB" id="7631458at2"/>
<comment type="caution">
    <text evidence="1">The sequence shown here is derived from an EMBL/GenBank/DDBJ whole genome shotgun (WGS) entry which is preliminary data.</text>
</comment>
<dbReference type="Proteomes" id="UP000035929">
    <property type="component" value="Unassembled WGS sequence"/>
</dbReference>
<dbReference type="InterPro" id="IPR036388">
    <property type="entry name" value="WH-like_DNA-bd_sf"/>
</dbReference>
<dbReference type="InterPro" id="IPR036390">
    <property type="entry name" value="WH_DNA-bd_sf"/>
</dbReference>
<sequence>MPAGPSRITMIPDDYEIELTLMRLVADRGADKTVCPSEVARALGGPHPDGWGPLMQPVRRQAVRLMKAGRIAILRKGKVVEDPDDFRGIYRLSLPRSSDHGPGNSDSV</sequence>
<reference evidence="1 2" key="1">
    <citation type="submission" date="2015-03" db="EMBL/GenBank/DDBJ databases">
        <title>Genome sequencing of Methylobacterium aquaticum DSM16371 type strain.</title>
        <authorList>
            <person name="Chaudhry V."/>
            <person name="Patil P.B."/>
        </authorList>
    </citation>
    <scope>NUCLEOTIDE SEQUENCE [LARGE SCALE GENOMIC DNA]</scope>
    <source>
        <strain evidence="1 2">DSM 16371</strain>
    </source>
</reference>
<name>A0A0J6UP82_9HYPH</name>
<dbReference type="Pfam" id="PF11625">
    <property type="entry name" value="DUF3253"/>
    <property type="match status" value="1"/>
</dbReference>
<dbReference type="AlphaFoldDB" id="A0A0J6UP82"/>
<dbReference type="PATRIC" id="fig|270351.6.peg.4241"/>
<organism evidence="1 2">
    <name type="scientific">Methylobacterium aquaticum</name>
    <dbReference type="NCBI Taxonomy" id="270351"/>
    <lineage>
        <taxon>Bacteria</taxon>
        <taxon>Pseudomonadati</taxon>
        <taxon>Pseudomonadota</taxon>
        <taxon>Alphaproteobacteria</taxon>
        <taxon>Hyphomicrobiales</taxon>
        <taxon>Methylobacteriaceae</taxon>
        <taxon>Methylobacterium</taxon>
    </lineage>
</organism>
<evidence type="ECO:0000313" key="2">
    <source>
        <dbReference type="Proteomes" id="UP000035929"/>
    </source>
</evidence>
<protein>
    <recommendedName>
        <fullName evidence="3">S-adenosylmethionine tRNA ribosyltransferase</fullName>
    </recommendedName>
</protein>
<dbReference type="SUPFAM" id="SSF46785">
    <property type="entry name" value="Winged helix' DNA-binding domain"/>
    <property type="match status" value="1"/>
</dbReference>
<evidence type="ECO:0000313" key="1">
    <source>
        <dbReference type="EMBL" id="KMO27881.1"/>
    </source>
</evidence>
<dbReference type="EMBL" id="LABX01000282">
    <property type="protein sequence ID" value="KMO27881.1"/>
    <property type="molecule type" value="Genomic_DNA"/>
</dbReference>
<gene>
    <name evidence="1" type="ORF">VP06_29410</name>
</gene>
<dbReference type="InterPro" id="IPR021660">
    <property type="entry name" value="DUF3253"/>
</dbReference>
<dbReference type="Gene3D" id="1.10.10.10">
    <property type="entry name" value="Winged helix-like DNA-binding domain superfamily/Winged helix DNA-binding domain"/>
    <property type="match status" value="1"/>
</dbReference>
<accession>A0A0J6UP82</accession>
<proteinExistence type="predicted"/>